<gene>
    <name evidence="1" type="ORF">CLUMA_CG020024</name>
</gene>
<dbReference type="AlphaFoldDB" id="A0A1J1J7Z9"/>
<accession>A0A1J1J7Z9</accession>
<organism evidence="1 2">
    <name type="scientific">Clunio marinus</name>
    <dbReference type="NCBI Taxonomy" id="568069"/>
    <lineage>
        <taxon>Eukaryota</taxon>
        <taxon>Metazoa</taxon>
        <taxon>Ecdysozoa</taxon>
        <taxon>Arthropoda</taxon>
        <taxon>Hexapoda</taxon>
        <taxon>Insecta</taxon>
        <taxon>Pterygota</taxon>
        <taxon>Neoptera</taxon>
        <taxon>Endopterygota</taxon>
        <taxon>Diptera</taxon>
        <taxon>Nematocera</taxon>
        <taxon>Chironomoidea</taxon>
        <taxon>Chironomidae</taxon>
        <taxon>Clunio</taxon>
    </lineage>
</organism>
<name>A0A1J1J7Z9_9DIPT</name>
<dbReference type="EMBL" id="CVRI01000069">
    <property type="protein sequence ID" value="CRL07033.1"/>
    <property type="molecule type" value="Genomic_DNA"/>
</dbReference>
<proteinExistence type="predicted"/>
<reference evidence="1 2" key="1">
    <citation type="submission" date="2015-04" db="EMBL/GenBank/DDBJ databases">
        <authorList>
            <person name="Syromyatnikov M.Y."/>
            <person name="Popov V.N."/>
        </authorList>
    </citation>
    <scope>NUCLEOTIDE SEQUENCE [LARGE SCALE GENOMIC DNA]</scope>
</reference>
<dbReference type="Proteomes" id="UP000183832">
    <property type="component" value="Unassembled WGS sequence"/>
</dbReference>
<protein>
    <submittedName>
        <fullName evidence="1">CLUMA_CG020024, isoform A</fullName>
    </submittedName>
</protein>
<evidence type="ECO:0000313" key="1">
    <source>
        <dbReference type="EMBL" id="CRL07033.1"/>
    </source>
</evidence>
<keyword evidence="2" id="KW-1185">Reference proteome</keyword>
<evidence type="ECO:0000313" key="2">
    <source>
        <dbReference type="Proteomes" id="UP000183832"/>
    </source>
</evidence>
<sequence>MLCSQSNEREKQSAESCCGSCLSYASTIQLLTNSRSGNNSKARALLQQSNDENCGAMITEAMCDGPYINNKQLK</sequence>